<protein>
    <submittedName>
        <fullName evidence="1">Uncharacterized protein</fullName>
    </submittedName>
</protein>
<accession>K0S1N8</accession>
<evidence type="ECO:0000313" key="2">
    <source>
        <dbReference type="Proteomes" id="UP000266841"/>
    </source>
</evidence>
<name>K0S1N8_THAOC</name>
<keyword evidence="2" id="KW-1185">Reference proteome</keyword>
<organism evidence="1 2">
    <name type="scientific">Thalassiosira oceanica</name>
    <name type="common">Marine diatom</name>
    <dbReference type="NCBI Taxonomy" id="159749"/>
    <lineage>
        <taxon>Eukaryota</taxon>
        <taxon>Sar</taxon>
        <taxon>Stramenopiles</taxon>
        <taxon>Ochrophyta</taxon>
        <taxon>Bacillariophyta</taxon>
        <taxon>Coscinodiscophyceae</taxon>
        <taxon>Thalassiosirophycidae</taxon>
        <taxon>Thalassiosirales</taxon>
        <taxon>Thalassiosiraceae</taxon>
        <taxon>Thalassiosira</taxon>
    </lineage>
</organism>
<dbReference type="OrthoDB" id="1103175at2759"/>
<comment type="caution">
    <text evidence="1">The sequence shown here is derived from an EMBL/GenBank/DDBJ whole genome shotgun (WGS) entry which is preliminary data.</text>
</comment>
<proteinExistence type="predicted"/>
<gene>
    <name evidence="1" type="ORF">THAOC_27899</name>
</gene>
<dbReference type="EMBL" id="AGNL01039229">
    <property type="protein sequence ID" value="EJK52792.1"/>
    <property type="molecule type" value="Genomic_DNA"/>
</dbReference>
<dbReference type="Proteomes" id="UP000266841">
    <property type="component" value="Unassembled WGS sequence"/>
</dbReference>
<evidence type="ECO:0000313" key="1">
    <source>
        <dbReference type="EMBL" id="EJK52792.1"/>
    </source>
</evidence>
<sequence length="120" mass="12911">EDPGWPTIRIVASLPQHFPGPGGAYSDADVVDPDGCLLSINPVESEFYQQETLHFVENGIPLVGRDLGLEDLGMYHIGGTNPEVKLDCTHWSLPGVPDLIAKEMMEIAADLDPSGVDGRS</sequence>
<feature type="non-terminal residue" evidence="1">
    <location>
        <position position="1"/>
    </location>
</feature>
<reference evidence="1 2" key="1">
    <citation type="journal article" date="2012" name="Genome Biol.">
        <title>Genome and low-iron response of an oceanic diatom adapted to chronic iron limitation.</title>
        <authorList>
            <person name="Lommer M."/>
            <person name="Specht M."/>
            <person name="Roy A.S."/>
            <person name="Kraemer L."/>
            <person name="Andreson R."/>
            <person name="Gutowska M.A."/>
            <person name="Wolf J."/>
            <person name="Bergner S.V."/>
            <person name="Schilhabel M.B."/>
            <person name="Klostermeier U.C."/>
            <person name="Beiko R.G."/>
            <person name="Rosenstiel P."/>
            <person name="Hippler M."/>
            <person name="Laroche J."/>
        </authorList>
    </citation>
    <scope>NUCLEOTIDE SEQUENCE [LARGE SCALE GENOMIC DNA]</scope>
    <source>
        <strain evidence="1 2">CCMP1005</strain>
    </source>
</reference>
<dbReference type="AlphaFoldDB" id="K0S1N8"/>